<reference evidence="2" key="1">
    <citation type="submission" date="2016-11" db="EMBL/GenBank/DDBJ databases">
        <authorList>
            <person name="Varghese N."/>
            <person name="Submissions S."/>
        </authorList>
    </citation>
    <scope>NUCLEOTIDE SEQUENCE [LARGE SCALE GENOMIC DNA]</scope>
    <source>
        <strain evidence="2">DSM 2635</strain>
    </source>
</reference>
<dbReference type="OrthoDB" id="1753570at2"/>
<dbReference type="Proteomes" id="UP000243255">
    <property type="component" value="Unassembled WGS sequence"/>
</dbReference>
<evidence type="ECO:0000313" key="2">
    <source>
        <dbReference type="Proteomes" id="UP000243255"/>
    </source>
</evidence>
<evidence type="ECO:0000313" key="1">
    <source>
        <dbReference type="EMBL" id="SHG91032.1"/>
    </source>
</evidence>
<protein>
    <submittedName>
        <fullName evidence="1">Uncharacterized protein</fullName>
    </submittedName>
</protein>
<accession>A0A1M5NND1</accession>
<proteinExistence type="predicted"/>
<dbReference type="AlphaFoldDB" id="A0A1M5NND1"/>
<dbReference type="EMBL" id="FQWX01000011">
    <property type="protein sequence ID" value="SHG91032.1"/>
    <property type="molecule type" value="Genomic_DNA"/>
</dbReference>
<organism evidence="1 2">
    <name type="scientific">Asaccharospora irregularis DSM 2635</name>
    <dbReference type="NCBI Taxonomy" id="1121321"/>
    <lineage>
        <taxon>Bacteria</taxon>
        <taxon>Bacillati</taxon>
        <taxon>Bacillota</taxon>
        <taxon>Clostridia</taxon>
        <taxon>Peptostreptococcales</taxon>
        <taxon>Peptostreptococcaceae</taxon>
        <taxon>Asaccharospora</taxon>
    </lineage>
</organism>
<name>A0A1M5NND1_9FIRM</name>
<gene>
    <name evidence="1" type="ORF">SAMN04488530_11123</name>
</gene>
<sequence>MDLLTLKNKLEKGRYLGGKEIYIKSGDVICGIESIYKDKDNKYIALLKSKEETILVDDFLEIIEQINNEIGNVDVFISDSEYNREEKNEVESIEFAQYETMKVLFINI</sequence>
<keyword evidence="2" id="KW-1185">Reference proteome</keyword>
<dbReference type="RefSeq" id="WP_073125503.1">
    <property type="nucleotide sequence ID" value="NZ_BAABCH010000100.1"/>
</dbReference>